<dbReference type="Gene3D" id="2.40.30.200">
    <property type="match status" value="1"/>
</dbReference>
<comment type="caution">
    <text evidence="2">The sequence shown here is derived from an EMBL/GenBank/DDBJ whole genome shotgun (WGS) entry which is preliminary data.</text>
</comment>
<dbReference type="NCBIfam" id="TIGR01633">
    <property type="entry name" value="phi3626_gp14_N"/>
    <property type="match status" value="1"/>
</dbReference>
<protein>
    <submittedName>
        <fullName evidence="2">Phage protein</fullName>
    </submittedName>
</protein>
<proteinExistence type="predicted"/>
<dbReference type="RefSeq" id="WP_034747599.1">
    <property type="nucleotide sequence ID" value="NZ_BAUT01000037.1"/>
</dbReference>
<organism evidence="2 3">
    <name type="scientific">Halalkalibacter wakoensis JCM 9140</name>
    <dbReference type="NCBI Taxonomy" id="1236970"/>
    <lineage>
        <taxon>Bacteria</taxon>
        <taxon>Bacillati</taxon>
        <taxon>Bacillota</taxon>
        <taxon>Bacilli</taxon>
        <taxon>Bacillales</taxon>
        <taxon>Bacillaceae</taxon>
        <taxon>Halalkalibacter</taxon>
    </lineage>
</organism>
<dbReference type="EMBL" id="BAUT01000037">
    <property type="protein sequence ID" value="GAE27031.1"/>
    <property type="molecule type" value="Genomic_DNA"/>
</dbReference>
<dbReference type="InterPro" id="IPR006520">
    <property type="entry name" value="Dit_BPSPP_N"/>
</dbReference>
<dbReference type="Pfam" id="PF05709">
    <property type="entry name" value="Sipho_tail"/>
    <property type="match status" value="1"/>
</dbReference>
<dbReference type="Proteomes" id="UP000018890">
    <property type="component" value="Unassembled WGS sequence"/>
</dbReference>
<dbReference type="InterPro" id="IPR008841">
    <property type="entry name" value="Siphovirus-type_tail_N"/>
</dbReference>
<accession>W4Q4M4</accession>
<evidence type="ECO:0000313" key="2">
    <source>
        <dbReference type="EMBL" id="GAE27031.1"/>
    </source>
</evidence>
<name>W4Q4M4_9BACI</name>
<gene>
    <name evidence="2" type="ORF">JCM9140_3143</name>
</gene>
<dbReference type="AlphaFoldDB" id="W4Q4M4"/>
<keyword evidence="3" id="KW-1185">Reference proteome</keyword>
<dbReference type="STRING" id="1236970.JCM9140_3143"/>
<evidence type="ECO:0000259" key="1">
    <source>
        <dbReference type="Pfam" id="PF05709"/>
    </source>
</evidence>
<evidence type="ECO:0000313" key="3">
    <source>
        <dbReference type="Proteomes" id="UP000018890"/>
    </source>
</evidence>
<reference evidence="2" key="1">
    <citation type="journal article" date="2014" name="Genome Announc.">
        <title>Draft Genome Sequences of Three Alkaliphilic Bacillus Strains, Bacillus wakoensis JCM 9140T, Bacillus akibai JCM 9157T, and Bacillus hemicellulosilyticus JCM 9152T.</title>
        <authorList>
            <person name="Yuki M."/>
            <person name="Oshima K."/>
            <person name="Suda W."/>
            <person name="Oshida Y."/>
            <person name="Kitamura K."/>
            <person name="Iida T."/>
            <person name="Hattori M."/>
            <person name="Ohkuma M."/>
        </authorList>
    </citation>
    <scope>NUCLEOTIDE SEQUENCE [LARGE SCALE GENOMIC DNA]</scope>
    <source>
        <strain evidence="2">JCM 9140</strain>
    </source>
</reference>
<sequence length="265" mass="29604">MLTMDDAVRFEDLNFIPLVDHVHPMTPSIQQQTLAIPGRSGLWNFGTEIGERHFSIPLAIPGERIIQQHDLNRLVAFFLDKRGQPREVKIVFDYEPDKFYKVTLAQQINPSRLVGVTTFDLPLAAYDPHKYLNVESDEITWGSTDVKFNSLSITYGHEAVGLVQVTSARTINYQVLGSFIKPTITISGTGSNVTLSANGKSITLPNFNSDTWIIDGSDFSVKRNGVETILDGIDFLEFVSGDNSLQITGSNLNFSLSIKYRDKFL</sequence>
<feature type="domain" description="Siphovirus-type tail component RIFT-related" evidence="1">
    <location>
        <begin position="24"/>
        <end position="123"/>
    </location>
</feature>